<organism evidence="1 2">
    <name type="scientific">Vibrio parahaemolyticus</name>
    <dbReference type="NCBI Taxonomy" id="670"/>
    <lineage>
        <taxon>Bacteria</taxon>
        <taxon>Pseudomonadati</taxon>
        <taxon>Pseudomonadota</taxon>
        <taxon>Gammaproteobacteria</taxon>
        <taxon>Vibrionales</taxon>
        <taxon>Vibrionaceae</taxon>
        <taxon>Vibrio</taxon>
    </lineage>
</organism>
<evidence type="ECO:0000313" key="2">
    <source>
        <dbReference type="Proteomes" id="UP001253193"/>
    </source>
</evidence>
<protein>
    <recommendedName>
        <fullName evidence="3">Conjugal transfer protein TraD</fullName>
    </recommendedName>
</protein>
<reference evidence="1" key="1">
    <citation type="submission" date="2023-06" db="EMBL/GenBank/DDBJ databases">
        <title>Genomic Diversity of Vibrio spp. and Metagenomic Analysis of Pathogens in Florida Gulf Coastal Waters Following Hurricane Ian.</title>
        <authorList>
            <person name="Brumfield K.D."/>
        </authorList>
    </citation>
    <scope>NUCLEOTIDE SEQUENCE</scope>
    <source>
        <strain evidence="1">WBS2B-138</strain>
    </source>
</reference>
<dbReference type="AlphaFoldDB" id="A0AAW8Q1L7"/>
<evidence type="ECO:0008006" key="3">
    <source>
        <dbReference type="Google" id="ProtNLM"/>
    </source>
</evidence>
<sequence>MNKEIITDCDRDLLNSVMANDIDANDEDNFEGYISHDLSKSAE</sequence>
<dbReference type="EMBL" id="JAUHGG010000003">
    <property type="protein sequence ID" value="MDS1821554.1"/>
    <property type="molecule type" value="Genomic_DNA"/>
</dbReference>
<evidence type="ECO:0000313" key="1">
    <source>
        <dbReference type="EMBL" id="MDS1821554.1"/>
    </source>
</evidence>
<proteinExistence type="predicted"/>
<name>A0AAW8Q1L7_VIBPH</name>
<gene>
    <name evidence="1" type="ORF">QX249_12850</name>
</gene>
<comment type="caution">
    <text evidence="1">The sequence shown here is derived from an EMBL/GenBank/DDBJ whole genome shotgun (WGS) entry which is preliminary data.</text>
</comment>
<accession>A0AAW8Q1L7</accession>
<dbReference type="RefSeq" id="WP_311020460.1">
    <property type="nucleotide sequence ID" value="NZ_JAUHGG010000003.1"/>
</dbReference>
<dbReference type="Proteomes" id="UP001253193">
    <property type="component" value="Unassembled WGS sequence"/>
</dbReference>